<sequence length="185" mass="20848">MVPLLSRLMPEPYALSMSTAKIFLTAKTMMTGIWLRGCIHILAMIVALNIILELFCVSGRTKTPCVHAGNRDPLPMQQCLMLMNGRHFRHSSIVKKHIRVHRLASEQRVEPSLPRFEDDIPAATPVVINMPPLRAPKPTFEVQQDDVVINVFATSPCTKARTNRQIWLPDTPATAHRTAQRRSHA</sequence>
<feature type="transmembrane region" description="Helical" evidence="1">
    <location>
        <begin position="33"/>
        <end position="52"/>
    </location>
</feature>
<reference evidence="3" key="1">
    <citation type="submission" date="2016-10" db="EMBL/GenBank/DDBJ databases">
        <authorList>
            <person name="Varghese N."/>
            <person name="Submissions S."/>
        </authorList>
    </citation>
    <scope>NUCLEOTIDE SEQUENCE [LARGE SCALE GENOMIC DNA]</scope>
    <source>
        <strain evidence="3">DSM 28453</strain>
    </source>
</reference>
<dbReference type="Proteomes" id="UP000198851">
    <property type="component" value="Unassembled WGS sequence"/>
</dbReference>
<accession>A0A1I4B536</accession>
<evidence type="ECO:0000256" key="1">
    <source>
        <dbReference type="SAM" id="Phobius"/>
    </source>
</evidence>
<proteinExistence type="predicted"/>
<keyword evidence="3" id="KW-1185">Reference proteome</keyword>
<dbReference type="EMBL" id="FOSZ01000001">
    <property type="protein sequence ID" value="SFK63029.1"/>
    <property type="molecule type" value="Genomic_DNA"/>
</dbReference>
<dbReference type="AlphaFoldDB" id="A0A1I4B536"/>
<keyword evidence="1" id="KW-0472">Membrane</keyword>
<organism evidence="2 3">
    <name type="scientific">Shimia haliotis</name>
    <dbReference type="NCBI Taxonomy" id="1280847"/>
    <lineage>
        <taxon>Bacteria</taxon>
        <taxon>Pseudomonadati</taxon>
        <taxon>Pseudomonadota</taxon>
        <taxon>Alphaproteobacteria</taxon>
        <taxon>Rhodobacterales</taxon>
        <taxon>Roseobacteraceae</taxon>
    </lineage>
</organism>
<protein>
    <submittedName>
        <fullName evidence="2">Uncharacterized protein</fullName>
    </submittedName>
</protein>
<evidence type="ECO:0000313" key="2">
    <source>
        <dbReference type="EMBL" id="SFK63029.1"/>
    </source>
</evidence>
<gene>
    <name evidence="2" type="ORF">SAMN04488036_101764</name>
</gene>
<keyword evidence="1" id="KW-0812">Transmembrane</keyword>
<name>A0A1I4B536_9RHOB</name>
<evidence type="ECO:0000313" key="3">
    <source>
        <dbReference type="Proteomes" id="UP000198851"/>
    </source>
</evidence>
<keyword evidence="1" id="KW-1133">Transmembrane helix</keyword>